<dbReference type="InterPro" id="IPR000634">
    <property type="entry name" value="Ser/Thr_deHydtase_PyrdxlP-BS"/>
</dbReference>
<dbReference type="PANTHER" id="PTHR48078:SF6">
    <property type="entry name" value="L-THREONINE DEHYDRATASE CATABOLIC TDCB"/>
    <property type="match status" value="1"/>
</dbReference>
<dbReference type="CDD" id="cd01563">
    <property type="entry name" value="Thr-synth_1"/>
    <property type="match status" value="1"/>
</dbReference>
<keyword evidence="7 12" id="KW-0791">Threonine biosynthesis</keyword>
<dbReference type="Pfam" id="PF00291">
    <property type="entry name" value="PALP"/>
    <property type="match status" value="1"/>
</dbReference>
<dbReference type="GO" id="GO:0004795">
    <property type="term" value="F:threonine synthase activity"/>
    <property type="evidence" value="ECO:0007669"/>
    <property type="project" value="UniProtKB-EC"/>
</dbReference>
<evidence type="ECO:0000256" key="3">
    <source>
        <dbReference type="ARBA" id="ARBA00005517"/>
    </source>
</evidence>
<dbReference type="PIRSF" id="PIRSF038945">
    <property type="entry name" value="Thr_synthase"/>
    <property type="match status" value="1"/>
</dbReference>
<comment type="cofactor">
    <cofactor evidence="1 12">
        <name>pyridoxal 5'-phosphate</name>
        <dbReference type="ChEBI" id="CHEBI:597326"/>
    </cofactor>
</comment>
<dbReference type="Gene3D" id="3.40.50.1100">
    <property type="match status" value="2"/>
</dbReference>
<name>A0ABS9EL18_9BACT</name>
<evidence type="ECO:0000256" key="7">
    <source>
        <dbReference type="ARBA" id="ARBA00022697"/>
    </source>
</evidence>
<dbReference type="EMBL" id="JAKGUD010000003">
    <property type="protein sequence ID" value="MCF4141904.1"/>
    <property type="molecule type" value="Genomic_DNA"/>
</dbReference>
<accession>A0ABS9EL18</accession>
<keyword evidence="6 12" id="KW-0028">Amino-acid biosynthesis</keyword>
<dbReference type="PROSITE" id="PS00165">
    <property type="entry name" value="DEHYDRATASE_SER_THR"/>
    <property type="match status" value="1"/>
</dbReference>
<dbReference type="Proteomes" id="UP001200430">
    <property type="component" value="Unassembled WGS sequence"/>
</dbReference>
<evidence type="ECO:0000256" key="9">
    <source>
        <dbReference type="ARBA" id="ARBA00023239"/>
    </source>
</evidence>
<comment type="catalytic activity">
    <reaction evidence="10 12">
        <text>O-phospho-L-homoserine + H2O = L-threonine + phosphate</text>
        <dbReference type="Rhea" id="RHEA:10840"/>
        <dbReference type="ChEBI" id="CHEBI:15377"/>
        <dbReference type="ChEBI" id="CHEBI:43474"/>
        <dbReference type="ChEBI" id="CHEBI:57590"/>
        <dbReference type="ChEBI" id="CHEBI:57926"/>
        <dbReference type="EC" id="4.2.3.1"/>
    </reaction>
</comment>
<evidence type="ECO:0000259" key="13">
    <source>
        <dbReference type="Pfam" id="PF00291"/>
    </source>
</evidence>
<comment type="function">
    <text evidence="12">Catalyzes the gamma-elimination of phosphate from L-phosphohomoserine and the beta-addition of water to produce L-threonine.</text>
</comment>
<dbReference type="EC" id="4.2.3.1" evidence="4 11"/>
<proteinExistence type="inferred from homology"/>
<evidence type="ECO:0000256" key="5">
    <source>
        <dbReference type="ARBA" id="ARBA00018679"/>
    </source>
</evidence>
<evidence type="ECO:0000256" key="6">
    <source>
        <dbReference type="ARBA" id="ARBA00022605"/>
    </source>
</evidence>
<dbReference type="PANTHER" id="PTHR48078">
    <property type="entry name" value="THREONINE DEHYDRATASE, MITOCHONDRIAL-RELATED"/>
    <property type="match status" value="1"/>
</dbReference>
<comment type="pathway">
    <text evidence="2 12">Amino-acid biosynthesis; L-threonine biosynthesis; L-threonine from L-aspartate: step 5/5.</text>
</comment>
<keyword evidence="8 12" id="KW-0663">Pyridoxal phosphate</keyword>
<dbReference type="InterPro" id="IPR001926">
    <property type="entry name" value="TrpB-like_PALP"/>
</dbReference>
<dbReference type="InterPro" id="IPR004450">
    <property type="entry name" value="Thr_synthase-like"/>
</dbReference>
<evidence type="ECO:0000256" key="10">
    <source>
        <dbReference type="ARBA" id="ARBA00049144"/>
    </source>
</evidence>
<dbReference type="SUPFAM" id="SSF53686">
    <property type="entry name" value="Tryptophan synthase beta subunit-like PLP-dependent enzymes"/>
    <property type="match status" value="1"/>
</dbReference>
<evidence type="ECO:0000256" key="2">
    <source>
        <dbReference type="ARBA" id="ARBA00004979"/>
    </source>
</evidence>
<evidence type="ECO:0000256" key="4">
    <source>
        <dbReference type="ARBA" id="ARBA00013028"/>
    </source>
</evidence>
<comment type="similarity">
    <text evidence="3 12">Belongs to the threonine synthase family.</text>
</comment>
<dbReference type="InterPro" id="IPR050147">
    <property type="entry name" value="Ser/Thr_Dehydratase"/>
</dbReference>
<evidence type="ECO:0000256" key="8">
    <source>
        <dbReference type="ARBA" id="ARBA00022898"/>
    </source>
</evidence>
<keyword evidence="15" id="KW-1185">Reference proteome</keyword>
<evidence type="ECO:0000256" key="1">
    <source>
        <dbReference type="ARBA" id="ARBA00001933"/>
    </source>
</evidence>
<protein>
    <recommendedName>
        <fullName evidence="5 11">Threonine synthase</fullName>
        <ecNumber evidence="4 11">4.2.3.1</ecNumber>
    </recommendedName>
</protein>
<reference evidence="14 15" key="1">
    <citation type="submission" date="2022-01" db="EMBL/GenBank/DDBJ databases">
        <title>Dethiosulfovibrio faecalis sp. nov., a novel proteolytic, non-sulfur-reducing bacterium isolated from a marine aquaculture solid waste bioreactor.</title>
        <authorList>
            <person name="Grabowski S."/>
            <person name="Apolinario E."/>
            <person name="Schneider N."/>
            <person name="Marshall C.W."/>
            <person name="Sowers K.R."/>
        </authorList>
    </citation>
    <scope>NUCLEOTIDE SEQUENCE [LARGE SCALE GENOMIC DNA]</scope>
    <source>
        <strain evidence="14 15">DSM 12537</strain>
    </source>
</reference>
<sequence length="348" mass="36789">MAQGILRRYGEHLPITDRTPDLSLCEGSTPLIPLINLGRELSVELYAKFDGLNPTGSFKDRGMVLAVAKALEEGARSVVCASTGNTSASAAAYAARAGIPCFVVLPAGNVAMGKLAQAIAYGAKVVPIEDNFDVALDLARKGAEEMGMAIVNSVNPYRLMGQRSASWEICDELGDRPDWLVLPVGNAGNISAYREGFDYYSSLGRCSGLPRMVGVQASGSAPLALGREFPEPETVATAIRIGRPVNAEKAKKAVSDSGGTFLAVDDDEILKAQRLLAGRDGIFAEPASCAGVAGLMKLKEQGELPEGIRIVTVLTGNGLKDPDALLSRISPIEPVKAQWSVLEEIFRS</sequence>
<dbReference type="NCBIfam" id="TIGR00260">
    <property type="entry name" value="thrC"/>
    <property type="match status" value="1"/>
</dbReference>
<evidence type="ECO:0000256" key="11">
    <source>
        <dbReference type="NCBIfam" id="TIGR00260"/>
    </source>
</evidence>
<organism evidence="14 15">
    <name type="scientific">Dethiosulfovibrio marinus</name>
    <dbReference type="NCBI Taxonomy" id="133532"/>
    <lineage>
        <taxon>Bacteria</taxon>
        <taxon>Thermotogati</taxon>
        <taxon>Synergistota</taxon>
        <taxon>Synergistia</taxon>
        <taxon>Synergistales</taxon>
        <taxon>Dethiosulfovibrionaceae</taxon>
        <taxon>Dethiosulfovibrio</taxon>
    </lineage>
</organism>
<comment type="caution">
    <text evidence="14">The sequence shown here is derived from an EMBL/GenBank/DDBJ whole genome shotgun (WGS) entry which is preliminary data.</text>
</comment>
<dbReference type="RefSeq" id="WP_236098664.1">
    <property type="nucleotide sequence ID" value="NZ_JAKGUD010000003.1"/>
</dbReference>
<gene>
    <name evidence="14" type="primary">thrC</name>
    <name evidence="14" type="ORF">L2W38_03625</name>
</gene>
<feature type="domain" description="Tryptophan synthase beta chain-like PALP" evidence="13">
    <location>
        <begin position="23"/>
        <end position="316"/>
    </location>
</feature>
<keyword evidence="9 12" id="KW-0456">Lyase</keyword>
<evidence type="ECO:0000313" key="14">
    <source>
        <dbReference type="EMBL" id="MCF4141904.1"/>
    </source>
</evidence>
<dbReference type="InterPro" id="IPR026260">
    <property type="entry name" value="Thr_Synthase_bac/arc"/>
</dbReference>
<evidence type="ECO:0000313" key="15">
    <source>
        <dbReference type="Proteomes" id="UP001200430"/>
    </source>
</evidence>
<evidence type="ECO:0000256" key="12">
    <source>
        <dbReference type="PIRNR" id="PIRNR038945"/>
    </source>
</evidence>
<dbReference type="InterPro" id="IPR036052">
    <property type="entry name" value="TrpB-like_PALP_sf"/>
</dbReference>